<sequence>MIRTVVCVEILCDACGDGWTGDDTGPRHFDSPAAARAGVVWEHGWTATTAGTVCADCATLAACQQAGGHHWPSGEEFCTRCGHPDYGHQVDPNADRIAAALRILTAA</sequence>
<comment type="caution">
    <text evidence="1">The sequence shown here is derived from an EMBL/GenBank/DDBJ whole genome shotgun (WGS) entry which is preliminary data.</text>
</comment>
<evidence type="ECO:0008006" key="3">
    <source>
        <dbReference type="Google" id="ProtNLM"/>
    </source>
</evidence>
<keyword evidence="2" id="KW-1185">Reference proteome</keyword>
<proteinExistence type="predicted"/>
<dbReference type="RefSeq" id="WP_208811473.1">
    <property type="nucleotide sequence ID" value="NZ_WVUH01000020.1"/>
</dbReference>
<evidence type="ECO:0000313" key="1">
    <source>
        <dbReference type="EMBL" id="MBO4205287.1"/>
    </source>
</evidence>
<dbReference type="Proteomes" id="UP000823521">
    <property type="component" value="Unassembled WGS sequence"/>
</dbReference>
<protein>
    <recommendedName>
        <fullName evidence="3">GATA-type domain-containing protein</fullName>
    </recommendedName>
</protein>
<name>A0ABS3VL94_MICEH</name>
<gene>
    <name evidence="1" type="ORF">GSF22_04570</name>
</gene>
<accession>A0ABS3VL94</accession>
<evidence type="ECO:0000313" key="2">
    <source>
        <dbReference type="Proteomes" id="UP000823521"/>
    </source>
</evidence>
<dbReference type="EMBL" id="WVUH01000020">
    <property type="protein sequence ID" value="MBO4205287.1"/>
    <property type="molecule type" value="Genomic_DNA"/>
</dbReference>
<reference evidence="1 2" key="1">
    <citation type="submission" date="2019-12" db="EMBL/GenBank/DDBJ databases">
        <title>Whole genome sequencing of endophytic Actinobacterium Micromonospora sp. MPMI6T.</title>
        <authorList>
            <person name="Evv R."/>
            <person name="Podile A.R."/>
        </authorList>
    </citation>
    <scope>NUCLEOTIDE SEQUENCE [LARGE SCALE GENOMIC DNA]</scope>
    <source>
        <strain evidence="1 2">MPMI6</strain>
    </source>
</reference>
<organism evidence="1 2">
    <name type="scientific">Micromonospora echinofusca</name>
    <dbReference type="NCBI Taxonomy" id="47858"/>
    <lineage>
        <taxon>Bacteria</taxon>
        <taxon>Bacillati</taxon>
        <taxon>Actinomycetota</taxon>
        <taxon>Actinomycetes</taxon>
        <taxon>Micromonosporales</taxon>
        <taxon>Micromonosporaceae</taxon>
        <taxon>Micromonospora</taxon>
    </lineage>
</organism>